<accession>A0ABP3Y8E1</accession>
<protein>
    <submittedName>
        <fullName evidence="2">Glycerophosphodiester phosphodiesterase</fullName>
    </submittedName>
</protein>
<feature type="domain" description="GP-PDE" evidence="1">
    <location>
        <begin position="1"/>
        <end position="225"/>
    </location>
</feature>
<dbReference type="InterPro" id="IPR030395">
    <property type="entry name" value="GP_PDE_dom"/>
</dbReference>
<dbReference type="PANTHER" id="PTHR46211:SF14">
    <property type="entry name" value="GLYCEROPHOSPHODIESTER PHOSPHODIESTERASE"/>
    <property type="match status" value="1"/>
</dbReference>
<dbReference type="EMBL" id="BAAAFI010000002">
    <property type="protein sequence ID" value="GAA0877726.1"/>
    <property type="molecule type" value="Genomic_DNA"/>
</dbReference>
<dbReference type="PROSITE" id="PS51704">
    <property type="entry name" value="GP_PDE"/>
    <property type="match status" value="1"/>
</dbReference>
<dbReference type="Gene3D" id="3.20.20.190">
    <property type="entry name" value="Phosphatidylinositol (PI) phosphodiesterase"/>
    <property type="match status" value="1"/>
</dbReference>
<dbReference type="InterPro" id="IPR017946">
    <property type="entry name" value="PLC-like_Pdiesterase_TIM-brl"/>
</dbReference>
<dbReference type="Pfam" id="PF03009">
    <property type="entry name" value="GDPD"/>
    <property type="match status" value="1"/>
</dbReference>
<dbReference type="SUPFAM" id="SSF51695">
    <property type="entry name" value="PLC-like phosphodiesterases"/>
    <property type="match status" value="1"/>
</dbReference>
<name>A0ABP3Y8E1_9BACT</name>
<proteinExistence type="predicted"/>
<reference evidence="3" key="1">
    <citation type="journal article" date="2019" name="Int. J. Syst. Evol. Microbiol.">
        <title>The Global Catalogue of Microorganisms (GCM) 10K type strain sequencing project: providing services to taxonomists for standard genome sequencing and annotation.</title>
        <authorList>
            <consortium name="The Broad Institute Genomics Platform"/>
            <consortium name="The Broad Institute Genome Sequencing Center for Infectious Disease"/>
            <person name="Wu L."/>
            <person name="Ma J."/>
        </authorList>
    </citation>
    <scope>NUCLEOTIDE SEQUENCE [LARGE SCALE GENOMIC DNA]</scope>
    <source>
        <strain evidence="3">JCM 16112</strain>
    </source>
</reference>
<evidence type="ECO:0000313" key="2">
    <source>
        <dbReference type="EMBL" id="GAA0877726.1"/>
    </source>
</evidence>
<gene>
    <name evidence="2" type="ORF">GCM10009119_06940</name>
</gene>
<dbReference type="PROSITE" id="PS50007">
    <property type="entry name" value="PIPLC_X_DOMAIN"/>
    <property type="match status" value="1"/>
</dbReference>
<organism evidence="2 3">
    <name type="scientific">Algoriphagus jejuensis</name>
    <dbReference type="NCBI Taxonomy" id="419934"/>
    <lineage>
        <taxon>Bacteria</taxon>
        <taxon>Pseudomonadati</taxon>
        <taxon>Bacteroidota</taxon>
        <taxon>Cytophagia</taxon>
        <taxon>Cytophagales</taxon>
        <taxon>Cyclobacteriaceae</taxon>
        <taxon>Algoriphagus</taxon>
    </lineage>
</organism>
<keyword evidence="3" id="KW-1185">Reference proteome</keyword>
<dbReference type="PANTHER" id="PTHR46211">
    <property type="entry name" value="GLYCEROPHOSPHORYL DIESTER PHOSPHODIESTERASE"/>
    <property type="match status" value="1"/>
</dbReference>
<dbReference type="Proteomes" id="UP001500469">
    <property type="component" value="Unassembled WGS sequence"/>
</dbReference>
<sequence>MATHPENTIPAFEAAISAGAHMIELDVWLTKDQQMVVMHDQTVDRTTDGTGEIAEMAFADIRKMDAGSWMSPEFQGVKVPTLEEVLDIMPYNIWLNIHLKDEGELSTMVAKLVKKQNRVHQAFLACSLASAEKAKKLVPEILVCNMDRGDSTAEYVEMTARAKTDFIQLRDGMDRYTSEQLQSLKQAGVKTNYFKANSLAEIQQMLDDGIDFPLVNDIVGFMESAEALGLKPVQHQ</sequence>
<evidence type="ECO:0000259" key="1">
    <source>
        <dbReference type="PROSITE" id="PS51704"/>
    </source>
</evidence>
<comment type="caution">
    <text evidence="2">The sequence shown here is derived from an EMBL/GenBank/DDBJ whole genome shotgun (WGS) entry which is preliminary data.</text>
</comment>
<evidence type="ECO:0000313" key="3">
    <source>
        <dbReference type="Proteomes" id="UP001500469"/>
    </source>
</evidence>